<feature type="signal peptide" evidence="2">
    <location>
        <begin position="1"/>
        <end position="22"/>
    </location>
</feature>
<dbReference type="Gene3D" id="3.40.390.10">
    <property type="entry name" value="Collagenase (Catalytic Domain)"/>
    <property type="match status" value="1"/>
</dbReference>
<feature type="region of interest" description="Disordered" evidence="1">
    <location>
        <begin position="952"/>
        <end position="994"/>
    </location>
</feature>
<proteinExistence type="predicted"/>
<reference evidence="3 4" key="1">
    <citation type="journal article" date="2023" name="Res Sq">
        <title>Genomic and morphological characterization of Knufia obscura isolated from the Mars 2020 spacecraft assembly facility.</title>
        <authorList>
            <person name="Chander A.M."/>
            <person name="Teixeira M.M."/>
            <person name="Singh N.K."/>
            <person name="Williams M.P."/>
            <person name="Parker C.W."/>
            <person name="Leo P."/>
            <person name="Stajich J.E."/>
            <person name="Torok T."/>
            <person name="Tighe S."/>
            <person name="Mason C.E."/>
            <person name="Venkateswaran K."/>
        </authorList>
    </citation>
    <scope>NUCLEOTIDE SEQUENCE [LARGE SCALE GENOMIC DNA]</scope>
    <source>
        <strain evidence="3 4">CCFEE 5817</strain>
    </source>
</reference>
<evidence type="ECO:0000313" key="4">
    <source>
        <dbReference type="Proteomes" id="UP001334248"/>
    </source>
</evidence>
<accession>A0ABR0RTE0</accession>
<evidence type="ECO:0000256" key="2">
    <source>
        <dbReference type="SAM" id="SignalP"/>
    </source>
</evidence>
<dbReference type="GeneID" id="89997992"/>
<comment type="caution">
    <text evidence="3">The sequence shown here is derived from an EMBL/GenBank/DDBJ whole genome shotgun (WGS) entry which is preliminary data.</text>
</comment>
<gene>
    <name evidence="3" type="ORF">PMZ80_004543</name>
</gene>
<keyword evidence="4" id="KW-1185">Reference proteome</keyword>
<feature type="chain" id="PRO_5045556191" evidence="2">
    <location>
        <begin position="23"/>
        <end position="994"/>
    </location>
</feature>
<name>A0ABR0RTE0_9EURO</name>
<dbReference type="EMBL" id="JAVHJV010000004">
    <property type="protein sequence ID" value="KAK5943535.1"/>
    <property type="molecule type" value="Genomic_DNA"/>
</dbReference>
<dbReference type="InterPro" id="IPR024079">
    <property type="entry name" value="MetalloPept_cat_dom_sf"/>
</dbReference>
<sequence>MLLKVIKYLGIALPLLPNLSQAAPWHATSEDYRNVLTPRGPSASSLFLESSVSTEHNSNFTARSSALMGPSHPLSHIFNFNGFDDDNHGRFVVSQFIEALNLLSAGYRAIKSMSSTSLSPSFRRYFADGDYEKVTNVLLALNRQLGTAVKGWSSDCAPFPGWLPLQIYRNSFGPDDHSCDNNPNLAAFLYKQEADPAATPYGNQFIVVCDRFSTYKVRTRDQIDCSAVGQWATTGETCQTRELHCDEEEAVRDTISMKFQSILNFAGCLALAVILSWFSNFFPWRLHAVSPLTDEPRNVSLTSLYRLSDIEQHDWRHEARRSYFKRALRCRDIPGHPFSGIFELCNFPGSNDQSLTNDEQFAGVIMLEAFRLLWLAHLMMQNMQAHELSVSFRRYFRDEDYDTVKQLFSDITSQLGLNTGMVLDPNWSPQCVPQPQLLPLKIFYKYARKDQETYCEQHPGTSAFIQTLPYNGAPANSQSVPQYIVLCAAMLTSSSYDPVMRAPPRDLDQVDIPQLVVDSFASARGYGQSFPRGGMMTSSTHIAHELIHWWNVYWPGIDPIFDQPFTPAGWSKEIKAYTAWQCQELRRVKPELCKVNDSNYQWFMLEIYWTADVSSKLGYTPEWQDTPQDFTEINSTKAIKAAKQVREDDNVACSDQNLTALYHADTILSERSSLVDPPPPNHPVFQTFVFRNFPDVNTRNAIASLLIEAIDMLLAGYGAMNNMNNDKTLSSFQRYFRDDQEDRVRRVLEGLVRQIGAPLYAGGPPCVPYPNLRPLTVWWNSPPVWPNLCAWSRAAVIEDRDPSGQQLSQNVEYMVVCPSLLAEPQFRRIADVNPQLIGGWASYYGAAALYNTPGAGMWTSSAYLLHELIHWFGVTRPYAGVEVVDEIFPQGQLAGFNQPTEARTPWLSLRLKQISANQCITNVQSYVWFIFEVFWTGKYQLRDRFFDPLQDVTPGDPGVTPANRAPPGPVPVHFNPTDSSLEPQVEAPEPPSGA</sequence>
<evidence type="ECO:0000256" key="1">
    <source>
        <dbReference type="SAM" id="MobiDB-lite"/>
    </source>
</evidence>
<organism evidence="3 4">
    <name type="scientific">Knufia obscura</name>
    <dbReference type="NCBI Taxonomy" id="1635080"/>
    <lineage>
        <taxon>Eukaryota</taxon>
        <taxon>Fungi</taxon>
        <taxon>Dikarya</taxon>
        <taxon>Ascomycota</taxon>
        <taxon>Pezizomycotina</taxon>
        <taxon>Eurotiomycetes</taxon>
        <taxon>Chaetothyriomycetidae</taxon>
        <taxon>Chaetothyriales</taxon>
        <taxon>Trichomeriaceae</taxon>
        <taxon>Knufia</taxon>
    </lineage>
</organism>
<dbReference type="RefSeq" id="XP_064731625.1">
    <property type="nucleotide sequence ID" value="XM_064872967.1"/>
</dbReference>
<keyword evidence="2" id="KW-0732">Signal</keyword>
<evidence type="ECO:0000313" key="3">
    <source>
        <dbReference type="EMBL" id="KAK5943535.1"/>
    </source>
</evidence>
<protein>
    <submittedName>
        <fullName evidence="3">Uncharacterized protein</fullName>
    </submittedName>
</protein>
<dbReference type="Proteomes" id="UP001334248">
    <property type="component" value="Unassembled WGS sequence"/>
</dbReference>